<dbReference type="GO" id="GO:0000380">
    <property type="term" value="P:alternative mRNA splicing, via spliceosome"/>
    <property type="evidence" value="ECO:0007669"/>
    <property type="project" value="TreeGrafter"/>
</dbReference>
<sequence>MASSTEKRKILEQVEHEAAKKTKVLVEDDHEAAKESKPTERVVLNPADCNLDFNIEGNGLQGSALYEQGFSYCWSGARANVGITRGRYCFGCKIISVQPVDMEDTAPDQHHVCRVGISRGDDNVGNLGETEHSFGFGGLGKFSSARKFIDYGEKFGIGDTIVCAVNLEDKPLACIGFSKNGKWLGIARQFNAGPKGLGVVDSPTRKLQWESALFPHILLKNVVVELQFSVEEGLIPEEGYKPWASALEDGNAMMGPTFSKPSDCELMMMVGLPASGKTTWAEKWVKEHPEKRYVLLGTNLILDQMKVPGLTRKQNYGERFDRLMDRATAIFNTLLPRAAKTPRNYIIDQTNVYKNARKRKLKPFAYFQKIAVVVFPKPEELKSRADKRFKEMGKEVPADAVNEMLANFVLPGRKDMPGSDEYFDQVIFVELNRAESQRHLDEMKNALASAPNLNSNKSSPYSQEGSIQPYTGFTPQHQGSLAATGGHWQSSYAPPPPYNYQGPNQVNTTYQGAKLQGHTGSYAEAYQGNQYPPVAIVAPPPGTYSSYESSIPRDNTGYSGSYGGTPSSGTAPNWGYGMGGPPYSRPKIEAMNAIPGSATDPYKSSMVEPPPFGSASTTPFSHSSHGGHFSNIGGPGAVLQAPRAPSYLPRPPPVTYGSPYGTPSPRPPYGSNPTDGRYTGGFAPPHPKYY</sequence>
<evidence type="ECO:0000313" key="6">
    <source>
        <dbReference type="Proteomes" id="UP001324115"/>
    </source>
</evidence>
<name>A0AAN7F8A1_QUERU</name>
<evidence type="ECO:0000256" key="2">
    <source>
        <dbReference type="ARBA" id="ARBA00023242"/>
    </source>
</evidence>
<dbReference type="SMART" id="SM00449">
    <property type="entry name" value="SPRY"/>
    <property type="match status" value="1"/>
</dbReference>
<evidence type="ECO:0000256" key="3">
    <source>
        <dbReference type="SAM" id="MobiDB-lite"/>
    </source>
</evidence>
<feature type="region of interest" description="Disordered" evidence="3">
    <location>
        <begin position="610"/>
        <end position="690"/>
    </location>
</feature>
<gene>
    <name evidence="5" type="ORF">RGQ29_019066</name>
</gene>
<dbReference type="Gene3D" id="3.40.50.300">
    <property type="entry name" value="P-loop containing nucleotide triphosphate hydrolases"/>
    <property type="match status" value="1"/>
</dbReference>
<dbReference type="GO" id="GO:0003723">
    <property type="term" value="F:RNA binding"/>
    <property type="evidence" value="ECO:0007669"/>
    <property type="project" value="TreeGrafter"/>
</dbReference>
<dbReference type="Pfam" id="PF00622">
    <property type="entry name" value="SPRY"/>
    <property type="match status" value="1"/>
</dbReference>
<dbReference type="InterPro" id="IPR035778">
    <property type="entry name" value="SPRY_hnRNP_U"/>
</dbReference>
<dbReference type="GO" id="GO:0005634">
    <property type="term" value="C:nucleus"/>
    <property type="evidence" value="ECO:0007669"/>
    <property type="project" value="UniProtKB-SubCell"/>
</dbReference>
<dbReference type="CDD" id="cd12884">
    <property type="entry name" value="SPRY_hnRNP"/>
    <property type="match status" value="1"/>
</dbReference>
<dbReference type="Gene3D" id="2.60.120.920">
    <property type="match status" value="1"/>
</dbReference>
<dbReference type="Pfam" id="PF13671">
    <property type="entry name" value="AAA_33"/>
    <property type="match status" value="1"/>
</dbReference>
<accession>A0AAN7F8A1</accession>
<keyword evidence="6" id="KW-1185">Reference proteome</keyword>
<dbReference type="EMBL" id="JAXUIC010000005">
    <property type="protein sequence ID" value="KAK4587910.1"/>
    <property type="molecule type" value="Genomic_DNA"/>
</dbReference>
<dbReference type="InterPro" id="IPR003877">
    <property type="entry name" value="SPRY_dom"/>
</dbReference>
<keyword evidence="2" id="KW-0539">Nucleus</keyword>
<dbReference type="InterPro" id="IPR027417">
    <property type="entry name" value="P-loop_NTPase"/>
</dbReference>
<protein>
    <recommendedName>
        <fullName evidence="4">SPRY domain-containing protein</fullName>
    </recommendedName>
</protein>
<comment type="caution">
    <text evidence="5">The sequence shown here is derived from an EMBL/GenBank/DDBJ whole genome shotgun (WGS) entry which is preliminary data.</text>
</comment>
<dbReference type="InterPro" id="IPR043136">
    <property type="entry name" value="B30.2/SPRY_sf"/>
</dbReference>
<dbReference type="InterPro" id="IPR013320">
    <property type="entry name" value="ConA-like_dom_sf"/>
</dbReference>
<dbReference type="Proteomes" id="UP001324115">
    <property type="component" value="Unassembled WGS sequence"/>
</dbReference>
<evidence type="ECO:0000256" key="1">
    <source>
        <dbReference type="ARBA" id="ARBA00004123"/>
    </source>
</evidence>
<feature type="domain" description="SPRY" evidence="4">
    <location>
        <begin position="85"/>
        <end position="232"/>
    </location>
</feature>
<dbReference type="PANTHER" id="PTHR12381:SF56">
    <property type="entry name" value="B30.2_SPRY DOMAIN-CONTAINING PROTEIN-RELATED"/>
    <property type="match status" value="1"/>
</dbReference>
<dbReference type="PANTHER" id="PTHR12381">
    <property type="entry name" value="HETEROGENEOUS NUCLEAR RIBONUCLEOPROTEIN U FAMILY MEMBER"/>
    <property type="match status" value="1"/>
</dbReference>
<feature type="compositionally biased region" description="Low complexity" evidence="3">
    <location>
        <begin position="620"/>
        <end position="630"/>
    </location>
</feature>
<dbReference type="SUPFAM" id="SSF49899">
    <property type="entry name" value="Concanavalin A-like lectins/glucanases"/>
    <property type="match status" value="1"/>
</dbReference>
<dbReference type="SUPFAM" id="SSF52540">
    <property type="entry name" value="P-loop containing nucleoside triphosphate hydrolases"/>
    <property type="match status" value="1"/>
</dbReference>
<proteinExistence type="predicted"/>
<comment type="subcellular location">
    <subcellularLocation>
        <location evidence="1">Nucleus</location>
    </subcellularLocation>
</comment>
<dbReference type="AlphaFoldDB" id="A0AAN7F8A1"/>
<organism evidence="5 6">
    <name type="scientific">Quercus rubra</name>
    <name type="common">Northern red oak</name>
    <name type="synonym">Quercus borealis</name>
    <dbReference type="NCBI Taxonomy" id="3512"/>
    <lineage>
        <taxon>Eukaryota</taxon>
        <taxon>Viridiplantae</taxon>
        <taxon>Streptophyta</taxon>
        <taxon>Embryophyta</taxon>
        <taxon>Tracheophyta</taxon>
        <taxon>Spermatophyta</taxon>
        <taxon>Magnoliopsida</taxon>
        <taxon>eudicotyledons</taxon>
        <taxon>Gunneridae</taxon>
        <taxon>Pentapetalae</taxon>
        <taxon>rosids</taxon>
        <taxon>fabids</taxon>
        <taxon>Fagales</taxon>
        <taxon>Fagaceae</taxon>
        <taxon>Quercus</taxon>
    </lineage>
</organism>
<reference evidence="5 6" key="1">
    <citation type="journal article" date="2023" name="G3 (Bethesda)">
        <title>A haplotype-resolved chromosome-scale genome for Quercus rubra L. provides insights into the genetics of adaptive traits for red oak species.</title>
        <authorList>
            <person name="Kapoor B."/>
            <person name="Jenkins J."/>
            <person name="Schmutz J."/>
            <person name="Zhebentyayeva T."/>
            <person name="Kuelheim C."/>
            <person name="Coggeshall M."/>
            <person name="Heim C."/>
            <person name="Lasky J.R."/>
            <person name="Leites L."/>
            <person name="Islam-Faridi N."/>
            <person name="Romero-Severson J."/>
            <person name="DeLeo V.L."/>
            <person name="Lucas S.M."/>
            <person name="Lazic D."/>
            <person name="Gailing O."/>
            <person name="Carlson J."/>
            <person name="Staton M."/>
        </authorList>
    </citation>
    <scope>NUCLEOTIDE SEQUENCE [LARGE SCALE GENOMIC DNA]</scope>
    <source>
        <strain evidence="5">Pseudo-F2</strain>
    </source>
</reference>
<evidence type="ECO:0000313" key="5">
    <source>
        <dbReference type="EMBL" id="KAK4587910.1"/>
    </source>
</evidence>
<evidence type="ECO:0000259" key="4">
    <source>
        <dbReference type="SMART" id="SM00449"/>
    </source>
</evidence>